<dbReference type="Proteomes" id="UP000030659">
    <property type="component" value="Unassembled WGS sequence"/>
</dbReference>
<dbReference type="EMBL" id="KI965394">
    <property type="protein sequence ID" value="EUD74079.1"/>
    <property type="molecule type" value="Genomic_DNA"/>
</dbReference>
<feature type="compositionally biased region" description="Polar residues" evidence="1">
    <location>
        <begin position="345"/>
        <end position="358"/>
    </location>
</feature>
<evidence type="ECO:0008006" key="4">
    <source>
        <dbReference type="Google" id="ProtNLM"/>
    </source>
</evidence>
<sequence>MWLSDKLFTIHNKGKKQGKNNKITLNEAYYKYLKKHVHNYEYWNLLGNIKGLKVANLRHMNEFYKLLNHICKTIIYYKIKGAESMSPLQNSTNSFNQYMFLYQNNIDPNLASSLQTLTTIKNNDSYFAENFNKFDFSDSKCKLRYDDKILDKFTQAKAQGKQTDNGSNGDNNPQNTKLQSSVDQPPSKELVSGNQGAAPNIKSNESTGKTDTLTDTKSELGKSKDKSGIQGSEKKGSDYIQVSQMENSNDEIDTPESSDSGTKNLGSVSEGSNDRLKDAGLGPGNSVTNQEGSYGDQGNIGNDTGTTDNIQEGAGISDSGSTNEPADAQDDKGNQGGSGNESQNLMTQKNDQSITQESSGGIKLQNILNSVKNAFEMYSSSLYETYTDIRNRLHENMSSALENAYTNSRYIVNKVIEQVNHKESEPKTPPPSSTNQKPQNSQSIDPPTSPLTTNLPTTDTSLKVQKGAPINFNCLTSNSVTDTGIKERTQKELCISICHLDGERN</sequence>
<reference evidence="2 3" key="1">
    <citation type="submission" date="2013-02" db="EMBL/GenBank/DDBJ databases">
        <title>The Genome Sequence of Plasmodium vinckei petteri CR.</title>
        <authorList>
            <consortium name="The Broad Institute Genome Sequencing Platform"/>
            <consortium name="The Broad Institute Genome Sequencing Center for Infectious Disease"/>
            <person name="Neafsey D."/>
            <person name="Cheeseman I."/>
            <person name="Volkman S."/>
            <person name="Adams J."/>
            <person name="Walker B."/>
            <person name="Young S.K."/>
            <person name="Zeng Q."/>
            <person name="Gargeya S."/>
            <person name="Fitzgerald M."/>
            <person name="Haas B."/>
            <person name="Abouelleil A."/>
            <person name="Alvarado L."/>
            <person name="Arachchi H.M."/>
            <person name="Berlin A.M."/>
            <person name="Chapman S.B."/>
            <person name="Dewar J."/>
            <person name="Goldberg J."/>
            <person name="Griggs A."/>
            <person name="Gujja S."/>
            <person name="Hansen M."/>
            <person name="Howarth C."/>
            <person name="Imamovic A."/>
            <person name="Larimer J."/>
            <person name="McCowan C."/>
            <person name="Murphy C."/>
            <person name="Neiman D."/>
            <person name="Pearson M."/>
            <person name="Priest M."/>
            <person name="Roberts A."/>
            <person name="Saif S."/>
            <person name="Shea T."/>
            <person name="Sisk P."/>
            <person name="Sykes S."/>
            <person name="Wortman J."/>
            <person name="Nusbaum C."/>
            <person name="Birren B."/>
        </authorList>
    </citation>
    <scope>NUCLEOTIDE SEQUENCE [LARGE SCALE GENOMIC DNA]</scope>
    <source>
        <strain evidence="2 3">CR</strain>
    </source>
</reference>
<feature type="compositionally biased region" description="Polar residues" evidence="1">
    <location>
        <begin position="192"/>
        <end position="211"/>
    </location>
</feature>
<dbReference type="AlphaFoldDB" id="W7AZL7"/>
<accession>W7AZL7</accession>
<gene>
    <name evidence="2" type="ORF">YYG_00026</name>
</gene>
<feature type="compositionally biased region" description="Polar residues" evidence="1">
    <location>
        <begin position="435"/>
        <end position="444"/>
    </location>
</feature>
<feature type="compositionally biased region" description="Polar residues" evidence="1">
    <location>
        <begin position="257"/>
        <end position="271"/>
    </location>
</feature>
<proteinExistence type="predicted"/>
<feature type="region of interest" description="Disordered" evidence="1">
    <location>
        <begin position="158"/>
        <end position="358"/>
    </location>
</feature>
<feature type="compositionally biased region" description="Polar residues" evidence="1">
    <location>
        <begin position="158"/>
        <end position="184"/>
    </location>
</feature>
<feature type="compositionally biased region" description="Polar residues" evidence="1">
    <location>
        <begin position="299"/>
        <end position="310"/>
    </location>
</feature>
<organism evidence="2 3">
    <name type="scientific">Plasmodium vinckei petteri</name>
    <dbReference type="NCBI Taxonomy" id="138298"/>
    <lineage>
        <taxon>Eukaryota</taxon>
        <taxon>Sar</taxon>
        <taxon>Alveolata</taxon>
        <taxon>Apicomplexa</taxon>
        <taxon>Aconoidasida</taxon>
        <taxon>Haemosporida</taxon>
        <taxon>Plasmodiidae</taxon>
        <taxon>Plasmodium</taxon>
        <taxon>Plasmodium (Vinckeia)</taxon>
    </lineage>
</organism>
<evidence type="ECO:0000313" key="3">
    <source>
        <dbReference type="Proteomes" id="UP000030659"/>
    </source>
</evidence>
<name>W7AZL7_PLAVN</name>
<feature type="compositionally biased region" description="Basic and acidic residues" evidence="1">
    <location>
        <begin position="212"/>
        <end position="237"/>
    </location>
</feature>
<evidence type="ECO:0000313" key="2">
    <source>
        <dbReference type="EMBL" id="EUD74079.1"/>
    </source>
</evidence>
<feature type="region of interest" description="Disordered" evidence="1">
    <location>
        <begin position="421"/>
        <end position="459"/>
    </location>
</feature>
<protein>
    <recommendedName>
        <fullName evidence="4">PIR protein CIR protein</fullName>
    </recommendedName>
</protein>
<evidence type="ECO:0000256" key="1">
    <source>
        <dbReference type="SAM" id="MobiDB-lite"/>
    </source>
</evidence>
<feature type="compositionally biased region" description="Low complexity" evidence="1">
    <location>
        <begin position="450"/>
        <end position="459"/>
    </location>
</feature>